<proteinExistence type="predicted"/>
<gene>
    <name evidence="1" type="ordered locus">RBRH_04296</name>
</gene>
<accession>E5AW21</accession>
<keyword evidence="1" id="KW-0614">Plasmid</keyword>
<name>E5AW21_MYCRK</name>
<reference evidence="1 2" key="2">
    <citation type="journal article" date="2011" name="J. Bacteriol.">
        <title>Complete genome sequence of Burkholderia rhizoxinica, an endosymbiont of Rhizopus microsporus.</title>
        <authorList>
            <person name="Lackner G."/>
            <person name="Moebius N."/>
            <person name="Partida-Martinez L."/>
            <person name="Hertweck C."/>
        </authorList>
    </citation>
    <scope>NUCLEOTIDE SEQUENCE [LARGE SCALE GENOMIC DNA]</scope>
    <source>
        <strain evidence="2">DSM 19002 / CIP 109453 / HKI 454</strain>
        <plasmid evidence="1 2">pBRH02</plasmid>
    </source>
</reference>
<reference key="1">
    <citation type="submission" date="2010-09" db="EMBL/GenBank/DDBJ databases">
        <title>Complete genome sequence of Burkholderia rhizoxinica, the endosymbiont of the phytopathogenic fungus Rhizopus microsporus.</title>
        <authorList>
            <person name="Lackner G."/>
            <person name="Moebius N."/>
            <person name="Partida-Martinez L.P."/>
            <person name="Hertweck C."/>
        </authorList>
    </citation>
    <scope>NUCLEOTIDE SEQUENCE</scope>
    <source>
        <strain>HKI 454</strain>
    </source>
</reference>
<evidence type="ECO:0000313" key="1">
    <source>
        <dbReference type="EMBL" id="CBW77323.1"/>
    </source>
</evidence>
<dbReference type="KEGG" id="brh:RBRH_04296"/>
<organism evidence="1 2">
    <name type="scientific">Mycetohabitans rhizoxinica (strain DSM 19002 / CIP 109453 / HKI 454)</name>
    <name type="common">Paraburkholderia rhizoxinica</name>
    <dbReference type="NCBI Taxonomy" id="882378"/>
    <lineage>
        <taxon>Bacteria</taxon>
        <taxon>Pseudomonadati</taxon>
        <taxon>Pseudomonadota</taxon>
        <taxon>Betaproteobacteria</taxon>
        <taxon>Burkholderiales</taxon>
        <taxon>Burkholderiaceae</taxon>
        <taxon>Mycetohabitans</taxon>
    </lineage>
</organism>
<sequence length="65" mass="7193">MRANNSASTSAATGLPSLLINDTVVAILYLIEHFAQILSEIHGIDFGNHRTLHCHIDHNDHYGKK</sequence>
<dbReference type="HOGENOM" id="CLU_2841418_0_0_4"/>
<dbReference type="AlphaFoldDB" id="E5AW21"/>
<dbReference type="EMBL" id="FR687361">
    <property type="protein sequence ID" value="CBW77323.1"/>
    <property type="molecule type" value="Genomic_DNA"/>
</dbReference>
<dbReference type="Proteomes" id="UP000007437">
    <property type="component" value="Plasmid pBRH02"/>
</dbReference>
<evidence type="ECO:0000313" key="2">
    <source>
        <dbReference type="Proteomes" id="UP000007437"/>
    </source>
</evidence>
<protein>
    <submittedName>
        <fullName evidence="1">Uncharacterized protein</fullName>
    </submittedName>
</protein>
<geneLocation type="plasmid" evidence="1 2">
    <name>pBRH02</name>
</geneLocation>